<dbReference type="UniPathway" id="UPA00253">
    <property type="reaction ID" value="UER00600"/>
</dbReference>
<evidence type="ECO:0000256" key="6">
    <source>
        <dbReference type="ARBA" id="ARBA00022840"/>
    </source>
</evidence>
<dbReference type="OrthoDB" id="5591297at2759"/>
<feature type="domain" description="Cytidyltransferase-like" evidence="9">
    <location>
        <begin position="41"/>
        <end position="230"/>
    </location>
</feature>
<proteinExistence type="predicted"/>
<organism evidence="10 11">
    <name type="scientific">Lachancea mirantina</name>
    <dbReference type="NCBI Taxonomy" id="1230905"/>
    <lineage>
        <taxon>Eukaryota</taxon>
        <taxon>Fungi</taxon>
        <taxon>Dikarya</taxon>
        <taxon>Ascomycota</taxon>
        <taxon>Saccharomycotina</taxon>
        <taxon>Saccharomycetes</taxon>
        <taxon>Saccharomycetales</taxon>
        <taxon>Saccharomycetaceae</taxon>
        <taxon>Lachancea</taxon>
    </lineage>
</organism>
<evidence type="ECO:0000256" key="2">
    <source>
        <dbReference type="ARBA" id="ARBA00022642"/>
    </source>
</evidence>
<evidence type="ECO:0000256" key="7">
    <source>
        <dbReference type="ARBA" id="ARBA00023027"/>
    </source>
</evidence>
<dbReference type="EMBL" id="LT598467">
    <property type="protein sequence ID" value="SCU95079.1"/>
    <property type="molecule type" value="Genomic_DNA"/>
</dbReference>
<gene>
    <name evidence="10" type="ORF">LAMI_0F00870G</name>
</gene>
<evidence type="ECO:0000256" key="1">
    <source>
        <dbReference type="ARBA" id="ARBA00004790"/>
    </source>
</evidence>
<dbReference type="PANTHER" id="PTHR31285">
    <property type="entry name" value="NICOTINAMIDE MONONUCLEOTIDE ADENYLYLTRANSFERASE"/>
    <property type="match status" value="1"/>
</dbReference>
<name>A0A1G4JVK3_9SACH</name>
<evidence type="ECO:0000259" key="9">
    <source>
        <dbReference type="Pfam" id="PF01467"/>
    </source>
</evidence>
<comment type="catalytic activity">
    <reaction evidence="8">
        <text>beta-nicotinamide D-ribonucleotide + ATP + H(+) = diphosphate + NAD(+)</text>
        <dbReference type="Rhea" id="RHEA:21360"/>
        <dbReference type="ChEBI" id="CHEBI:14649"/>
        <dbReference type="ChEBI" id="CHEBI:15378"/>
        <dbReference type="ChEBI" id="CHEBI:30616"/>
        <dbReference type="ChEBI" id="CHEBI:33019"/>
        <dbReference type="ChEBI" id="CHEBI:57540"/>
        <dbReference type="EC" id="2.7.7.1"/>
    </reaction>
</comment>
<dbReference type="GO" id="GO:0000309">
    <property type="term" value="F:nicotinamide-nucleotide adenylyltransferase activity"/>
    <property type="evidence" value="ECO:0007669"/>
    <property type="project" value="UniProtKB-EC"/>
</dbReference>
<reference evidence="11" key="1">
    <citation type="submission" date="2016-03" db="EMBL/GenBank/DDBJ databases">
        <authorList>
            <person name="Devillers H."/>
        </authorList>
    </citation>
    <scope>NUCLEOTIDE SEQUENCE [LARGE SCALE GENOMIC DNA]</scope>
</reference>
<dbReference type="Proteomes" id="UP000191024">
    <property type="component" value="Chromosome F"/>
</dbReference>
<dbReference type="Gene3D" id="3.40.50.620">
    <property type="entry name" value="HUPs"/>
    <property type="match status" value="1"/>
</dbReference>
<dbReference type="InterPro" id="IPR014729">
    <property type="entry name" value="Rossmann-like_a/b/a_fold"/>
</dbReference>
<dbReference type="SUPFAM" id="SSF52374">
    <property type="entry name" value="Nucleotidylyl transferase"/>
    <property type="match status" value="1"/>
</dbReference>
<keyword evidence="2" id="KW-0662">Pyridine nucleotide biosynthesis</keyword>
<evidence type="ECO:0000256" key="3">
    <source>
        <dbReference type="ARBA" id="ARBA00022679"/>
    </source>
</evidence>
<dbReference type="GO" id="GO:0005634">
    <property type="term" value="C:nucleus"/>
    <property type="evidence" value="ECO:0007669"/>
    <property type="project" value="TreeGrafter"/>
</dbReference>
<keyword evidence="3" id="KW-0808">Transferase</keyword>
<dbReference type="STRING" id="1230905.A0A1G4JVK3"/>
<dbReference type="CDD" id="cd02165">
    <property type="entry name" value="NMNAT"/>
    <property type="match status" value="1"/>
</dbReference>
<evidence type="ECO:0000313" key="11">
    <source>
        <dbReference type="Proteomes" id="UP000191024"/>
    </source>
</evidence>
<dbReference type="PANTHER" id="PTHR31285:SF0">
    <property type="entry name" value="NICOTINAMIDE MONONUCLEOTIDE ADENYLYLTRANSFERASE"/>
    <property type="match status" value="1"/>
</dbReference>
<keyword evidence="11" id="KW-1185">Reference proteome</keyword>
<dbReference type="AlphaFoldDB" id="A0A1G4JVK3"/>
<protein>
    <submittedName>
        <fullName evidence="10">LAMI_0F00870g1_1</fullName>
    </submittedName>
</protein>
<dbReference type="Pfam" id="PF01467">
    <property type="entry name" value="CTP_transf_like"/>
    <property type="match status" value="1"/>
</dbReference>
<keyword evidence="5" id="KW-0547">Nucleotide-binding</keyword>
<evidence type="ECO:0000256" key="8">
    <source>
        <dbReference type="ARBA" id="ARBA00049001"/>
    </source>
</evidence>
<evidence type="ECO:0000256" key="5">
    <source>
        <dbReference type="ARBA" id="ARBA00022741"/>
    </source>
</evidence>
<accession>A0A1G4JVK3</accession>
<dbReference type="GO" id="GO:0016887">
    <property type="term" value="F:ATP hydrolysis activity"/>
    <property type="evidence" value="ECO:0007669"/>
    <property type="project" value="TreeGrafter"/>
</dbReference>
<dbReference type="GO" id="GO:0005524">
    <property type="term" value="F:ATP binding"/>
    <property type="evidence" value="ECO:0007669"/>
    <property type="project" value="UniProtKB-KW"/>
</dbReference>
<evidence type="ECO:0000313" key="10">
    <source>
        <dbReference type="EMBL" id="SCU95079.1"/>
    </source>
</evidence>
<dbReference type="GO" id="GO:0009435">
    <property type="term" value="P:NAD+ biosynthetic process"/>
    <property type="evidence" value="ECO:0007669"/>
    <property type="project" value="UniProtKB-UniPathway"/>
</dbReference>
<keyword evidence="6" id="KW-0067">ATP-binding</keyword>
<sequence length="266" mass="29936">MTTASKSSVRVLQQFQASGKDFSIFFGRRTFDRDAKLLVLDSSFNPPHWAHYNLVQSAFEHYKAQNLHVLLLLSVNNADKKPQPASFDERMDMMMLMAQLLTRNFIPTSAALTVFGKFAQKSAAIHQELGATLPLVYLVGFDTLIRIFDAKYYIPHAPAEALKDFMTTTQFYCLTRGASGLSESDQATFVDDIKQGRYEPNIPSSWHSKLVIENSKDEYSDISSSSIRQKIAHADDTVRSLLPGPIFDYIKQHSQKTSIFGPNPSN</sequence>
<dbReference type="GO" id="GO:0005737">
    <property type="term" value="C:cytoplasm"/>
    <property type="evidence" value="ECO:0007669"/>
    <property type="project" value="TreeGrafter"/>
</dbReference>
<keyword evidence="7" id="KW-0520">NAD</keyword>
<comment type="pathway">
    <text evidence="1">Cofactor biosynthesis; NAD(+) biosynthesis.</text>
</comment>
<keyword evidence="4" id="KW-0548">Nucleotidyltransferase</keyword>
<evidence type="ECO:0000256" key="4">
    <source>
        <dbReference type="ARBA" id="ARBA00022695"/>
    </source>
</evidence>
<dbReference type="InterPro" id="IPR005248">
    <property type="entry name" value="NadD/NMNAT"/>
</dbReference>
<dbReference type="InterPro" id="IPR004821">
    <property type="entry name" value="Cyt_trans-like"/>
</dbReference>